<feature type="signal peptide" evidence="5">
    <location>
        <begin position="1"/>
        <end position="22"/>
    </location>
</feature>
<feature type="region of interest" description="Disordered" evidence="3">
    <location>
        <begin position="537"/>
        <end position="563"/>
    </location>
</feature>
<dbReference type="PANTHER" id="PTHR11319:SF35">
    <property type="entry name" value="OUTER MEMBRANE PROTEIN PMPC-RELATED"/>
    <property type="match status" value="1"/>
</dbReference>
<feature type="region of interest" description="Disordered" evidence="3">
    <location>
        <begin position="1706"/>
        <end position="1745"/>
    </location>
</feature>
<feature type="region of interest" description="Disordered" evidence="3">
    <location>
        <begin position="193"/>
        <end position="221"/>
    </location>
</feature>
<evidence type="ECO:0000256" key="5">
    <source>
        <dbReference type="SAM" id="SignalP"/>
    </source>
</evidence>
<dbReference type="SUPFAM" id="SSF52058">
    <property type="entry name" value="L domain-like"/>
    <property type="match status" value="1"/>
</dbReference>
<evidence type="ECO:0000256" key="2">
    <source>
        <dbReference type="ARBA" id="ARBA00022737"/>
    </source>
</evidence>
<dbReference type="Pfam" id="PF25275">
    <property type="entry name" value="Golvesin_C"/>
    <property type="match status" value="1"/>
</dbReference>
<evidence type="ECO:0000313" key="7">
    <source>
        <dbReference type="EMBL" id="KAK3285994.1"/>
    </source>
</evidence>
<comment type="caution">
    <text evidence="7">The sequence shown here is derived from an EMBL/GenBank/DDBJ whole genome shotgun (WGS) entry which is preliminary data.</text>
</comment>
<feature type="transmembrane region" description="Helical" evidence="4">
    <location>
        <begin position="1565"/>
        <end position="1584"/>
    </location>
</feature>
<dbReference type="PANTHER" id="PTHR11319">
    <property type="entry name" value="G PROTEIN-COUPLED RECEPTOR-RELATED"/>
    <property type="match status" value="1"/>
</dbReference>
<feature type="transmembrane region" description="Helical" evidence="4">
    <location>
        <begin position="1853"/>
        <end position="1870"/>
    </location>
</feature>
<feature type="region of interest" description="Disordered" evidence="3">
    <location>
        <begin position="1330"/>
        <end position="1351"/>
    </location>
</feature>
<feature type="transmembrane region" description="Helical" evidence="4">
    <location>
        <begin position="1517"/>
        <end position="1537"/>
    </location>
</feature>
<keyword evidence="4" id="KW-1133">Transmembrane helix</keyword>
<dbReference type="SMART" id="SM01411">
    <property type="entry name" value="Ephrin_rec_like"/>
    <property type="match status" value="2"/>
</dbReference>
<feature type="transmembrane region" description="Helical" evidence="4">
    <location>
        <begin position="1622"/>
        <end position="1647"/>
    </location>
</feature>
<feature type="domain" description="Golvesin/Xly CBD-like" evidence="6">
    <location>
        <begin position="229"/>
        <end position="364"/>
    </location>
</feature>
<dbReference type="Proteomes" id="UP001190700">
    <property type="component" value="Unassembled WGS sequence"/>
</dbReference>
<dbReference type="Gene3D" id="3.80.10.10">
    <property type="entry name" value="Ribonuclease Inhibitor"/>
    <property type="match status" value="1"/>
</dbReference>
<feature type="transmembrane region" description="Helical" evidence="4">
    <location>
        <begin position="1809"/>
        <end position="1827"/>
    </location>
</feature>
<reference evidence="7 8" key="1">
    <citation type="journal article" date="2015" name="Genome Biol. Evol.">
        <title>Comparative Genomics of a Bacterivorous Green Alga Reveals Evolutionary Causalities and Consequences of Phago-Mixotrophic Mode of Nutrition.</title>
        <authorList>
            <person name="Burns J.A."/>
            <person name="Paasch A."/>
            <person name="Narechania A."/>
            <person name="Kim E."/>
        </authorList>
    </citation>
    <scope>NUCLEOTIDE SEQUENCE [LARGE SCALE GENOMIC DNA]</scope>
    <source>
        <strain evidence="7 8">PLY_AMNH</strain>
    </source>
</reference>
<keyword evidence="4" id="KW-0812">Transmembrane</keyword>
<feature type="transmembrane region" description="Helical" evidence="4">
    <location>
        <begin position="1877"/>
        <end position="1900"/>
    </location>
</feature>
<organism evidence="7 8">
    <name type="scientific">Cymbomonas tetramitiformis</name>
    <dbReference type="NCBI Taxonomy" id="36881"/>
    <lineage>
        <taxon>Eukaryota</taxon>
        <taxon>Viridiplantae</taxon>
        <taxon>Chlorophyta</taxon>
        <taxon>Pyramimonadophyceae</taxon>
        <taxon>Pyramimonadales</taxon>
        <taxon>Pyramimonadaceae</taxon>
        <taxon>Cymbomonas</taxon>
    </lineage>
</organism>
<dbReference type="GO" id="GO:0005930">
    <property type="term" value="C:axoneme"/>
    <property type="evidence" value="ECO:0007669"/>
    <property type="project" value="UniProtKB-SubCell"/>
</dbReference>
<dbReference type="FunFam" id="3.80.10.10:FF:000383">
    <property type="entry name" value="Leucine-rich repeat receptor protein kinase EMS1"/>
    <property type="match status" value="1"/>
</dbReference>
<evidence type="ECO:0000256" key="3">
    <source>
        <dbReference type="SAM" id="MobiDB-lite"/>
    </source>
</evidence>
<accession>A0AAE0LIH1</accession>
<keyword evidence="2" id="KW-0677">Repeat</keyword>
<feature type="chain" id="PRO_5041919262" description="Golvesin/Xly CBD-like domain-containing protein" evidence="5">
    <location>
        <begin position="23"/>
        <end position="2027"/>
    </location>
</feature>
<evidence type="ECO:0000256" key="4">
    <source>
        <dbReference type="SAM" id="Phobius"/>
    </source>
</evidence>
<sequence length="2027" mass="219272">MSRLELLAQVLLVMFQNPTCSTVKIEATSQYQTCLKVDNCTSLDYSAQLTGTLPTELGKLSSLQFLNLDDNWLAGTMPTELGNLASLEEMKLNGNLLSGSIPTELGKLVSLRGMNMSHNEALCGSYTGATTRKTDLSNTKVNVNVKCITVSPPPSALQQSSPPPLPPPLPSSPPPPFPLLPVAPLPPPLLPPPPPWPMKANNANAPGAGRQLQARATSPPTTSTQIEYIVDCENADDVEIVGDWYNSTIITGYHGASYMHNQAIAKWGGNWKTVLWPLPYEALCWLYVKYISMTQVGASYLSADNVTYSVRYSAGIETIVIDQRKYSGTWVELRTDPFPLDSESYVKLSCEGTSGLVVADAVKATCMHPTTAPPTTASTAPPTSALTAPPTFVPAPYSCPPSSCSEALSLTRSPDAQEASTVTFSFVTTDDLKYACQLDCGARTENCTSPYEAAGLVEGNHTFTVTETHSSGQLEVACHFWAVAPRLRFKGEGLSAAVNAPNSRSEILELQSTLTDITLTSSDFLIDRVQVSENSTITTTGRRRRRRQMLSDDEHGSSGELRAYASKGSGCTVELQLDASQVNSTSERSYTVLVVVLDSRTGYTSEVAAEVAVIVRMETSLLLIPSSGVVEVHGSESSHVVAGETAVASDPYLVNVGAASLDSGCSATTTVNITSQDNQTWVRVEPSSSILENIGDVLVLSVVFLQQHTATVAYQTATFSILNSADSSVQDLRVVLTVVPDKISNQSVASRVDKDAALITGEAAEWVVMPYDRFSNAITTGEDSFLIDMFYTEADPAPRKELGSQAAAPFNESEGRYVSQVDEVSPFGAYQVHLRYVDRGQIQEDLETLPNASWTDPQGCSLLGSPLDFYFAKVACDLQQHQEPDVDGWQCQCTAGYYNALSQDSKGGLSCEACGHGRYGPVGTRMDREAACYLCELEGSSDRLTTLEPNATSLEECVCKQGHHHEGGGWDGEGFRNCTLCGPGSYQDAMNTSACIPCALGTHSAGEGRTLPCDETCVGHEVSPVEGLAGCLRCAPDTHAEYVCRLNGTVDRYDVGLCHAAGNGTIDVMCLCDYGFYTFESDEEGVFINQTCSACPEGAECRYSLFRTTAGHWRRDSTLDHTYECEPEDVCLGEITADTYDWESLAKAYSSAQWTETTELSICREGHTSVMCGACKQGWVMGPDEYCYECSASDGAGGIILGLLIMLMLGAWMQRPFKKDRERELGEKIIRIVKHAGKARKQAVIRARCALTALGGEPHSGKNCKGLLGASGQEVDGRDGLLATSEQAVNGGDGLLGNSVQAVDGREDSKAPQVGMVELTATVSSGAAVRVDSGGSEPEFKPPPPASPRPSCTRFRTMREVGIAVKAMRAMQRTSAVDDEASTDAVDDEASTNAVDDKASTKARVQKISKITHSADGVAVKATDCTDTRGHVVRTASVVSGGNSNKSLAIVQQLTAVIVSFSQLMASFDTSLGIEWPEGFGKVMKVIRITNIATPSVGLSSGECLFAHANFFTIQALWVALPLAVIVFVWAAAWVSFRRYERRGRDRRAADGDDRMAVEATRISYHIYSVHTILFLVYIFYIALSTKMLTYFNCISVHDEYWLEADLNVQCWVGSHRAFLPLGLLGLALYPLGLPVLFTLVLVKYHVPELARVKRRACLLLLARMRLDHTVHAQQVRPESVDPLLALEAITLAELTTLTAAVGMTHEGAAPRGDGSPEALVAVSDPPARGKPNGEGVEIRSAEASRGSEEAREALIDMLTAWVVQCHGAIQQSLRVHWENCEDLTELPAPASPAGAPARRSWRAMEARAVMRAGFIFKAYHAQAWWYESVDLIRKLILGCLVVFLGKGSSQQLTISTLFCFAGVCLHLSLKPDVIPLVHIFTVSTLALLFYTLIIGNMLARNDEGGSDAFLDHLLLWPTILLYVSFVLCLVYITGVITWIFPQAKGAKPLQFVRGILGSIKIGLRDGIRKVSSNTPASTYQEVARLGKRSWLGREDSPSLAMSRDEYEEDIATYEAGLFVNPLYRQI</sequence>
<feature type="region of interest" description="Disordered" evidence="3">
    <location>
        <begin position="153"/>
        <end position="172"/>
    </location>
</feature>
<evidence type="ECO:0000259" key="6">
    <source>
        <dbReference type="Pfam" id="PF25275"/>
    </source>
</evidence>
<dbReference type="InterPro" id="IPR032675">
    <property type="entry name" value="LRR_dom_sf"/>
</dbReference>
<keyword evidence="4" id="KW-0472">Membrane</keyword>
<dbReference type="InterPro" id="IPR033803">
    <property type="entry name" value="CBD-like_Golvesin-Xly"/>
</dbReference>
<evidence type="ECO:0000256" key="1">
    <source>
        <dbReference type="ARBA" id="ARBA00004430"/>
    </source>
</evidence>
<gene>
    <name evidence="7" type="ORF">CYMTET_6425</name>
</gene>
<feature type="transmembrane region" description="Helical" evidence="4">
    <location>
        <begin position="1920"/>
        <end position="1941"/>
    </location>
</feature>
<proteinExistence type="predicted"/>
<keyword evidence="5" id="KW-0732">Signal</keyword>
<keyword evidence="8" id="KW-1185">Reference proteome</keyword>
<feature type="compositionally biased region" description="Acidic residues" evidence="3">
    <location>
        <begin position="1377"/>
        <end position="1390"/>
    </location>
</feature>
<dbReference type="EMBL" id="LGRX02001534">
    <property type="protein sequence ID" value="KAK3285994.1"/>
    <property type="molecule type" value="Genomic_DNA"/>
</dbReference>
<protein>
    <recommendedName>
        <fullName evidence="6">Golvesin/Xly CBD-like domain-containing protein</fullName>
    </recommendedName>
</protein>
<name>A0AAE0LIH1_9CHLO</name>
<evidence type="ECO:0000313" key="8">
    <source>
        <dbReference type="Proteomes" id="UP001190700"/>
    </source>
</evidence>
<comment type="subcellular location">
    <subcellularLocation>
        <location evidence="1">Cytoplasm</location>
        <location evidence="1">Cytoskeleton</location>
        <location evidence="1">Cilium axoneme</location>
    </subcellularLocation>
</comment>
<feature type="region of interest" description="Disordered" evidence="3">
    <location>
        <begin position="1375"/>
        <end position="1398"/>
    </location>
</feature>